<feature type="compositionally biased region" description="Polar residues" evidence="1">
    <location>
        <begin position="501"/>
        <end position="522"/>
    </location>
</feature>
<feature type="region of interest" description="Disordered" evidence="1">
    <location>
        <begin position="469"/>
        <end position="522"/>
    </location>
</feature>
<sequence>MPTGPSIDNHLNHSFMDKRASLDSAALKLRDSANFNRKPLTSAALSPIKKFSQEISFHNDYSAIDQEHLRSKIATMNPINHVRTMISRKLNSQGKNTPKKQPATAASSVQTGRQQIQSDYMMENSTQMPSKMLSTFKISTISTNKHNKSLSKTNHNSSIMTTDGQSFDLTKYEKTSEKSKRQSMNFHRNSVASSQDKSAYQELLAKVADSHMNLRKVKNGQPIFPSTFLSEKQNIPFLKNKDLSENVKKYLDSGQIYIPASLQPQSEDLRLPDRIEIAKKTFSVKPDFKRQFTINRERQSINSTVGNATTDTGGITSKYNNRQLRAKTQLSSIIEYSESYQIKDMNKLEPVAITERKFDRSLEAKLKFPKNPTFQLDDNARFNSKKRKKMMPLVEFCQQKNISFTENESRYYELQKNKQNFKHWIHTWRRYCNQNILDRSNLQTPKDIFQSQISQAQDEHTKYDNHLKLKSPSNHLQHNHSYHHNNEQSTNQLHRSPEKAYSNQRNTPIHHNSSTNGANSNKYRLNSSLHKIDHKGSKLDVIQIRKDIFEKTVQDHRRMQNLRMKKKLEKLLELPVQLSGKQEKNGKKKYKKDQNYYDKIDLKRKKINDKLLKILERVDLDRPILLKEKFDVLWNFDEIFAEKDIIQRKIEKKKVERSRINKQMAEKYNIMLSFISKRFTSHKGHNHRGQIEETLKPLESERKFLDFLRIIIEGGWIVSNNEEWVDIIEFLGIENELETSKQCTDFMTEVSKLFGFEQDLKLNFKLYDPTTSISFDRRFE</sequence>
<dbReference type="EMBL" id="CCKQ01006526">
    <property type="protein sequence ID" value="CDW77854.1"/>
    <property type="molecule type" value="Genomic_DNA"/>
</dbReference>
<evidence type="ECO:0000313" key="2">
    <source>
        <dbReference type="EMBL" id="CDW77854.1"/>
    </source>
</evidence>
<gene>
    <name evidence="2" type="primary">Contig12798.g13657</name>
    <name evidence="2" type="ORF">STYLEM_6820</name>
</gene>
<evidence type="ECO:0000313" key="3">
    <source>
        <dbReference type="Proteomes" id="UP000039865"/>
    </source>
</evidence>
<name>A0A078A6M0_STYLE</name>
<feature type="compositionally biased region" description="Polar residues" evidence="1">
    <location>
        <begin position="104"/>
        <end position="114"/>
    </location>
</feature>
<organism evidence="2 3">
    <name type="scientific">Stylonychia lemnae</name>
    <name type="common">Ciliate</name>
    <dbReference type="NCBI Taxonomy" id="5949"/>
    <lineage>
        <taxon>Eukaryota</taxon>
        <taxon>Sar</taxon>
        <taxon>Alveolata</taxon>
        <taxon>Ciliophora</taxon>
        <taxon>Intramacronucleata</taxon>
        <taxon>Spirotrichea</taxon>
        <taxon>Stichotrichia</taxon>
        <taxon>Sporadotrichida</taxon>
        <taxon>Oxytrichidae</taxon>
        <taxon>Stylonychinae</taxon>
        <taxon>Stylonychia</taxon>
    </lineage>
</organism>
<protein>
    <submittedName>
        <fullName evidence="2">Uncharacterized protein</fullName>
    </submittedName>
</protein>
<keyword evidence="3" id="KW-1185">Reference proteome</keyword>
<reference evidence="2 3" key="1">
    <citation type="submission" date="2014-06" db="EMBL/GenBank/DDBJ databases">
        <authorList>
            <person name="Swart Estienne"/>
        </authorList>
    </citation>
    <scope>NUCLEOTIDE SEQUENCE [LARGE SCALE GENOMIC DNA]</scope>
    <source>
        <strain evidence="2 3">130c</strain>
    </source>
</reference>
<evidence type="ECO:0000256" key="1">
    <source>
        <dbReference type="SAM" id="MobiDB-lite"/>
    </source>
</evidence>
<dbReference type="Proteomes" id="UP000039865">
    <property type="component" value="Unassembled WGS sequence"/>
</dbReference>
<proteinExistence type="predicted"/>
<feature type="region of interest" description="Disordered" evidence="1">
    <location>
        <begin position="91"/>
        <end position="114"/>
    </location>
</feature>
<accession>A0A078A6M0</accession>
<dbReference type="InParanoid" id="A0A078A6M0"/>
<dbReference type="AlphaFoldDB" id="A0A078A6M0"/>